<dbReference type="AlphaFoldDB" id="A0AA41FYU8"/>
<feature type="region of interest" description="Disordered" evidence="1">
    <location>
        <begin position="79"/>
        <end position="105"/>
    </location>
</feature>
<dbReference type="EMBL" id="JAHQXE010000001">
    <property type="protein sequence ID" value="MBV0900168.1"/>
    <property type="molecule type" value="Genomic_DNA"/>
</dbReference>
<sequence>MTSDVLQNALEQNRQNLETLLAALEVDHEFPEDPAKQAKMAAAFDIGDTTRKDAEMTEAERVAWLFEQNAKALAAAADAAGGDTTTPDITESGKLKSVADALGGR</sequence>
<evidence type="ECO:0000313" key="3">
    <source>
        <dbReference type="Proteomes" id="UP001166304"/>
    </source>
</evidence>
<organism evidence="2 3">
    <name type="scientific">Haloarcula salina</name>
    <dbReference type="NCBI Taxonomy" id="1429914"/>
    <lineage>
        <taxon>Archaea</taxon>
        <taxon>Methanobacteriati</taxon>
        <taxon>Methanobacteriota</taxon>
        <taxon>Stenosarchaea group</taxon>
        <taxon>Halobacteria</taxon>
        <taxon>Halobacteriales</taxon>
        <taxon>Haloarculaceae</taxon>
        <taxon>Haloarcula</taxon>
    </lineage>
</organism>
<proteinExistence type="predicted"/>
<keyword evidence="3" id="KW-1185">Reference proteome</keyword>
<dbReference type="RefSeq" id="WP_162412515.1">
    <property type="nucleotide sequence ID" value="NZ_JAHQXE010000001.1"/>
</dbReference>
<evidence type="ECO:0000313" key="2">
    <source>
        <dbReference type="EMBL" id="MBV0900168.1"/>
    </source>
</evidence>
<accession>A0AA41FYU8</accession>
<dbReference type="Proteomes" id="UP001166304">
    <property type="component" value="Unassembled WGS sequence"/>
</dbReference>
<evidence type="ECO:0000256" key="1">
    <source>
        <dbReference type="SAM" id="MobiDB-lite"/>
    </source>
</evidence>
<gene>
    <name evidence="2" type="ORF">KTS37_00060</name>
</gene>
<protein>
    <submittedName>
        <fullName evidence="2">Uncharacterized protein</fullName>
    </submittedName>
</protein>
<name>A0AA41FYU8_9EURY</name>
<comment type="caution">
    <text evidence="2">The sequence shown here is derived from an EMBL/GenBank/DDBJ whole genome shotgun (WGS) entry which is preliminary data.</text>
</comment>
<reference evidence="2" key="1">
    <citation type="submission" date="2021-06" db="EMBL/GenBank/DDBJ databases">
        <title>New haloarchaea isolates fom saline soil.</title>
        <authorList>
            <person name="Duran-Viseras A."/>
            <person name="Sanchez-Porro C.S."/>
            <person name="Ventosa A."/>
        </authorList>
    </citation>
    <scope>NUCLEOTIDE SEQUENCE</scope>
    <source>
        <strain evidence="2">JCM 18369</strain>
    </source>
</reference>